<keyword evidence="5 6" id="KW-0378">Hydrolase</keyword>
<feature type="binding site" evidence="6">
    <location>
        <position position="78"/>
    </location>
    <ligand>
        <name>substrate</name>
    </ligand>
</feature>
<dbReference type="CDD" id="cd01086">
    <property type="entry name" value="MetAP1"/>
    <property type="match status" value="1"/>
</dbReference>
<protein>
    <recommendedName>
        <fullName evidence="6 7">Methionine aminopeptidase</fullName>
        <shortName evidence="6">MAP</shortName>
        <shortName evidence="6">MetAP</shortName>
        <ecNumber evidence="6 7">3.4.11.18</ecNumber>
    </recommendedName>
    <alternativeName>
        <fullName evidence="6">Peptidase M</fullName>
    </alternativeName>
</protein>
<proteinExistence type="inferred from homology"/>
<evidence type="ECO:0000256" key="5">
    <source>
        <dbReference type="ARBA" id="ARBA00022801"/>
    </source>
</evidence>
<evidence type="ECO:0000313" key="9">
    <source>
        <dbReference type="EMBL" id="MFD2756861.1"/>
    </source>
</evidence>
<dbReference type="PRINTS" id="PR00599">
    <property type="entry name" value="MAPEPTIDASE"/>
</dbReference>
<dbReference type="Gene3D" id="3.90.230.10">
    <property type="entry name" value="Creatinase/methionine aminopeptidase superfamily"/>
    <property type="match status" value="1"/>
</dbReference>
<feature type="domain" description="Peptidase M24" evidence="8">
    <location>
        <begin position="14"/>
        <end position="250"/>
    </location>
</feature>
<feature type="binding site" evidence="6">
    <location>
        <position position="215"/>
    </location>
    <ligand>
        <name>a divalent metal cation</name>
        <dbReference type="ChEBI" id="CHEBI:60240"/>
        <label>2</label>
        <note>catalytic</note>
    </ligand>
</feature>
<dbReference type="EMBL" id="JBHUNE010000001">
    <property type="protein sequence ID" value="MFD2756861.1"/>
    <property type="molecule type" value="Genomic_DNA"/>
</dbReference>
<comment type="similarity">
    <text evidence="6">Belongs to the peptidase M24A family. Methionine aminopeptidase type 1 subfamily.</text>
</comment>
<dbReference type="InterPro" id="IPR000994">
    <property type="entry name" value="Pept_M24"/>
</dbReference>
<reference evidence="10" key="1">
    <citation type="journal article" date="2019" name="Int. J. Syst. Evol. Microbiol.">
        <title>The Global Catalogue of Microorganisms (GCM) 10K type strain sequencing project: providing services to taxonomists for standard genome sequencing and annotation.</title>
        <authorList>
            <consortium name="The Broad Institute Genomics Platform"/>
            <consortium name="The Broad Institute Genome Sequencing Center for Infectious Disease"/>
            <person name="Wu L."/>
            <person name="Ma J."/>
        </authorList>
    </citation>
    <scope>NUCLEOTIDE SEQUENCE [LARGE SCALE GENOMIC DNA]</scope>
    <source>
        <strain evidence="10">TISTR 1514</strain>
    </source>
</reference>
<accession>A0ABW5UUF0</accession>
<comment type="cofactor">
    <cofactor evidence="6">
        <name>Co(2+)</name>
        <dbReference type="ChEBI" id="CHEBI:48828"/>
    </cofactor>
    <cofactor evidence="6">
        <name>Zn(2+)</name>
        <dbReference type="ChEBI" id="CHEBI:29105"/>
    </cofactor>
    <cofactor evidence="6">
        <name>Mn(2+)</name>
        <dbReference type="ChEBI" id="CHEBI:29035"/>
    </cofactor>
    <cofactor evidence="6">
        <name>Fe(2+)</name>
        <dbReference type="ChEBI" id="CHEBI:29033"/>
    </cofactor>
    <text evidence="6">Binds 2 divalent metal cations per subunit. Has a high-affinity and a low affinity metal-binding site. The true nature of the physiological cofactor is under debate. The enzyme is active with cobalt, zinc, manganese or divalent iron ions. Most likely, methionine aminopeptidases function as mononuclear Fe(2+)-metalloproteases under physiological conditions, and the catalytically relevant metal-binding site has been assigned to the histidine-containing high-affinity site.</text>
</comment>
<feature type="binding site" evidence="6">
    <location>
        <position position="246"/>
    </location>
    <ligand>
        <name>a divalent metal cation</name>
        <dbReference type="ChEBI" id="CHEBI:60240"/>
        <label>2</label>
        <note>catalytic</note>
    </ligand>
</feature>
<comment type="caution">
    <text evidence="9">The sequence shown here is derived from an EMBL/GenBank/DDBJ whole genome shotgun (WGS) entry which is preliminary data.</text>
</comment>
<feature type="binding site" evidence="6">
    <location>
        <position position="106"/>
    </location>
    <ligand>
        <name>a divalent metal cation</name>
        <dbReference type="ChEBI" id="CHEBI:60240"/>
        <label>2</label>
        <note>catalytic</note>
    </ligand>
</feature>
<evidence type="ECO:0000256" key="2">
    <source>
        <dbReference type="ARBA" id="ARBA00022438"/>
    </source>
</evidence>
<dbReference type="InterPro" id="IPR001714">
    <property type="entry name" value="Pept_M24_MAP"/>
</dbReference>
<dbReference type="InterPro" id="IPR002467">
    <property type="entry name" value="Pept_M24A_MAP1"/>
</dbReference>
<evidence type="ECO:0000313" key="10">
    <source>
        <dbReference type="Proteomes" id="UP001597492"/>
    </source>
</evidence>
<dbReference type="InterPro" id="IPR036005">
    <property type="entry name" value="Creatinase/aminopeptidase-like"/>
</dbReference>
<evidence type="ECO:0000256" key="7">
    <source>
        <dbReference type="RuleBase" id="RU003653"/>
    </source>
</evidence>
<name>A0ABW5UUF0_9MICO</name>
<feature type="binding site" evidence="6">
    <location>
        <position position="95"/>
    </location>
    <ligand>
        <name>a divalent metal cation</name>
        <dbReference type="ChEBI" id="CHEBI:60240"/>
        <label>1</label>
    </ligand>
</feature>
<keyword evidence="2 6" id="KW-0031">Aminopeptidase</keyword>
<feature type="binding site" evidence="6">
    <location>
        <position position="182"/>
    </location>
    <ligand>
        <name>a divalent metal cation</name>
        <dbReference type="ChEBI" id="CHEBI:60240"/>
        <label>2</label>
        <note>catalytic</note>
    </ligand>
</feature>
<keyword evidence="4 6" id="KW-0479">Metal-binding</keyword>
<keyword evidence="3 6" id="KW-0645">Protease</keyword>
<dbReference type="SUPFAM" id="SSF55920">
    <property type="entry name" value="Creatinase/aminopeptidase"/>
    <property type="match status" value="1"/>
</dbReference>
<comment type="function">
    <text evidence="1 6">Removes the N-terminal methionine from nascent proteins. The N-terminal methionine is often cleaved when the second residue in the primary sequence is small and uncharged (Met-Ala-, Cys, Gly, Pro, Ser, Thr, or Val). Requires deformylation of the N(alpha)-formylated initiator methionine before it can be hydrolyzed.</text>
</comment>
<gene>
    <name evidence="6 9" type="primary">map</name>
    <name evidence="9" type="ORF">ACFSW7_00525</name>
</gene>
<dbReference type="EC" id="3.4.11.18" evidence="6 7"/>
<dbReference type="GO" id="GO:0004239">
    <property type="term" value="F:initiator methionyl aminopeptidase activity"/>
    <property type="evidence" value="ECO:0007669"/>
    <property type="project" value="UniProtKB-EC"/>
</dbReference>
<evidence type="ECO:0000256" key="4">
    <source>
        <dbReference type="ARBA" id="ARBA00022723"/>
    </source>
</evidence>
<dbReference type="PROSITE" id="PS00680">
    <property type="entry name" value="MAP_1"/>
    <property type="match status" value="1"/>
</dbReference>
<sequence>MRSIYKSPDELRLMVPAGLLTCQALDAVAEAIRPGISTLELDAIAERVIRDGGGEPNFQLVEDYRHTVCASVNDVVVHGIPDETPLRPGDIVSIDCGAQLNGWNGDSARTFIVPGEPQREDPERWLADAHRTSEAAQAAMWAGIAAVATARHLNDVGGAVEDEIERHLDAGPLGNLEGYTGHGIGRDMHEEPTVFNYRVRRRGPVVKAGLAICIEPMLTAGNPDVRTDPDQWSVRAVDGTPSAHWEHTVLRHRDGIWVSTAADGGAAGLAPLGVTPVPVP</sequence>
<comment type="catalytic activity">
    <reaction evidence="6 7">
        <text>Release of N-terminal amino acids, preferentially methionine, from peptides and arylamides.</text>
        <dbReference type="EC" id="3.4.11.18"/>
    </reaction>
</comment>
<dbReference type="RefSeq" id="WP_019619510.1">
    <property type="nucleotide sequence ID" value="NZ_JBHUNE010000001.1"/>
</dbReference>
<feature type="binding site" evidence="6">
    <location>
        <position position="189"/>
    </location>
    <ligand>
        <name>substrate</name>
    </ligand>
</feature>
<evidence type="ECO:0000256" key="3">
    <source>
        <dbReference type="ARBA" id="ARBA00022670"/>
    </source>
</evidence>
<feature type="binding site" evidence="6">
    <location>
        <position position="106"/>
    </location>
    <ligand>
        <name>a divalent metal cation</name>
        <dbReference type="ChEBI" id="CHEBI:60240"/>
        <label>1</label>
    </ligand>
</feature>
<comment type="subunit">
    <text evidence="6">Monomer.</text>
</comment>
<dbReference type="HAMAP" id="MF_01974">
    <property type="entry name" value="MetAP_1"/>
    <property type="match status" value="1"/>
</dbReference>
<keyword evidence="10" id="KW-1185">Reference proteome</keyword>
<dbReference type="PANTHER" id="PTHR43330:SF27">
    <property type="entry name" value="METHIONINE AMINOPEPTIDASE"/>
    <property type="match status" value="1"/>
</dbReference>
<organism evidence="9 10">
    <name type="scientific">Gulosibacter faecalis</name>
    <dbReference type="NCBI Taxonomy" id="272240"/>
    <lineage>
        <taxon>Bacteria</taxon>
        <taxon>Bacillati</taxon>
        <taxon>Actinomycetota</taxon>
        <taxon>Actinomycetes</taxon>
        <taxon>Micrococcales</taxon>
        <taxon>Microbacteriaceae</taxon>
        <taxon>Gulosibacter</taxon>
    </lineage>
</organism>
<evidence type="ECO:0000259" key="8">
    <source>
        <dbReference type="Pfam" id="PF00557"/>
    </source>
</evidence>
<evidence type="ECO:0000256" key="6">
    <source>
        <dbReference type="HAMAP-Rule" id="MF_01974"/>
    </source>
</evidence>
<dbReference type="Proteomes" id="UP001597492">
    <property type="component" value="Unassembled WGS sequence"/>
</dbReference>
<dbReference type="NCBIfam" id="TIGR00500">
    <property type="entry name" value="met_pdase_I"/>
    <property type="match status" value="1"/>
</dbReference>
<evidence type="ECO:0000256" key="1">
    <source>
        <dbReference type="ARBA" id="ARBA00002521"/>
    </source>
</evidence>
<dbReference type="PANTHER" id="PTHR43330">
    <property type="entry name" value="METHIONINE AMINOPEPTIDASE"/>
    <property type="match status" value="1"/>
</dbReference>
<dbReference type="Pfam" id="PF00557">
    <property type="entry name" value="Peptidase_M24"/>
    <property type="match status" value="1"/>
</dbReference>
<feature type="binding site" evidence="6">
    <location>
        <position position="246"/>
    </location>
    <ligand>
        <name>a divalent metal cation</name>
        <dbReference type="ChEBI" id="CHEBI:60240"/>
        <label>1</label>
    </ligand>
</feature>